<gene>
    <name evidence="2" type="ORF">FUAX_36170</name>
</gene>
<name>A0AAU9DJ44_9BACT</name>
<feature type="transmembrane region" description="Helical" evidence="1">
    <location>
        <begin position="134"/>
        <end position="156"/>
    </location>
</feature>
<evidence type="ECO:0008006" key="4">
    <source>
        <dbReference type="Google" id="ProtNLM"/>
    </source>
</evidence>
<keyword evidence="1" id="KW-0812">Transmembrane</keyword>
<evidence type="ECO:0000313" key="2">
    <source>
        <dbReference type="EMBL" id="BDD11185.1"/>
    </source>
</evidence>
<keyword evidence="1" id="KW-0472">Membrane</keyword>
<feature type="transmembrane region" description="Helical" evidence="1">
    <location>
        <begin position="45"/>
        <end position="62"/>
    </location>
</feature>
<dbReference type="KEGG" id="fax:FUAX_36170"/>
<feature type="transmembrane region" description="Helical" evidence="1">
    <location>
        <begin position="7"/>
        <end position="25"/>
    </location>
</feature>
<evidence type="ECO:0000313" key="3">
    <source>
        <dbReference type="Proteomes" id="UP001348817"/>
    </source>
</evidence>
<keyword evidence="3" id="KW-1185">Reference proteome</keyword>
<protein>
    <recommendedName>
        <fullName evidence="4">Ferric oxidoreductase domain-containing protein</fullName>
    </recommendedName>
</protein>
<reference evidence="2 3" key="1">
    <citation type="submission" date="2021-12" db="EMBL/GenBank/DDBJ databases">
        <title>Genome sequencing of bacteria with rrn-lacking chromosome and rrn-plasmid.</title>
        <authorList>
            <person name="Anda M."/>
            <person name="Iwasaki W."/>
        </authorList>
    </citation>
    <scope>NUCLEOTIDE SEQUENCE [LARGE SCALE GENOMIC DNA]</scope>
    <source>
        <strain evidence="2 3">DSM 100852</strain>
    </source>
</reference>
<sequence length="198" mass="22709">MEKAKGWVFVAGVLILEALVLFYSINFGENENQMYLYASRYSARLSVVMMIVILAYTGRFGLKNIFRTRIRRGFLTNIVMALVINHLIHFYFLATYREVSGIGLTIIDNKAGFVSYVLLVLSPLGMRWVKSLNWWLYGGLLTMLGFMSFVIIRTYLARVQALPEPYVFVIGLALMTITLVMNIYRLVREAPVPLSDRD</sequence>
<dbReference type="AlphaFoldDB" id="A0AAU9DJ44"/>
<feature type="transmembrane region" description="Helical" evidence="1">
    <location>
        <begin position="168"/>
        <end position="187"/>
    </location>
</feature>
<feature type="transmembrane region" description="Helical" evidence="1">
    <location>
        <begin position="74"/>
        <end position="94"/>
    </location>
</feature>
<evidence type="ECO:0000256" key="1">
    <source>
        <dbReference type="SAM" id="Phobius"/>
    </source>
</evidence>
<dbReference type="RefSeq" id="WP_338392698.1">
    <property type="nucleotide sequence ID" value="NZ_AP025314.1"/>
</dbReference>
<keyword evidence="1" id="KW-1133">Transmembrane helix</keyword>
<dbReference type="EMBL" id="AP025314">
    <property type="protein sequence ID" value="BDD11185.1"/>
    <property type="molecule type" value="Genomic_DNA"/>
</dbReference>
<accession>A0AAU9DJ44</accession>
<dbReference type="Proteomes" id="UP001348817">
    <property type="component" value="Chromosome"/>
</dbReference>
<proteinExistence type="predicted"/>
<feature type="transmembrane region" description="Helical" evidence="1">
    <location>
        <begin position="100"/>
        <end position="122"/>
    </location>
</feature>
<organism evidence="2 3">
    <name type="scientific">Fulvitalea axinellae</name>
    <dbReference type="NCBI Taxonomy" id="1182444"/>
    <lineage>
        <taxon>Bacteria</taxon>
        <taxon>Pseudomonadati</taxon>
        <taxon>Bacteroidota</taxon>
        <taxon>Cytophagia</taxon>
        <taxon>Cytophagales</taxon>
        <taxon>Persicobacteraceae</taxon>
        <taxon>Fulvitalea</taxon>
    </lineage>
</organism>